<evidence type="ECO:0000256" key="2">
    <source>
        <dbReference type="PROSITE-ProRule" id="PRU00504"/>
    </source>
</evidence>
<keyword evidence="5" id="KW-1185">Reference proteome</keyword>
<dbReference type="Pfam" id="PF01436">
    <property type="entry name" value="NHL"/>
    <property type="match status" value="2"/>
</dbReference>
<dbReference type="Proteomes" id="UP001165289">
    <property type="component" value="Unassembled WGS sequence"/>
</dbReference>
<dbReference type="SUPFAM" id="SSF63825">
    <property type="entry name" value="YWTD domain"/>
    <property type="match status" value="1"/>
</dbReference>
<feature type="repeat" description="NHL" evidence="2">
    <location>
        <begin position="114"/>
        <end position="158"/>
    </location>
</feature>
<protein>
    <submittedName>
        <fullName evidence="4">PKD domain-containing protein</fullName>
    </submittedName>
</protein>
<accession>A0AAV7KF12</accession>
<reference evidence="4 5" key="1">
    <citation type="journal article" date="2023" name="BMC Biol.">
        <title>The compact genome of the sponge Oopsacas minuta (Hexactinellida) is lacking key metazoan core genes.</title>
        <authorList>
            <person name="Santini S."/>
            <person name="Schenkelaars Q."/>
            <person name="Jourda C."/>
            <person name="Duchesne M."/>
            <person name="Belahbib H."/>
            <person name="Rocher C."/>
            <person name="Selva M."/>
            <person name="Riesgo A."/>
            <person name="Vervoort M."/>
            <person name="Leys S.P."/>
            <person name="Kodjabachian L."/>
            <person name="Le Bivic A."/>
            <person name="Borchiellini C."/>
            <person name="Claverie J.M."/>
            <person name="Renard E."/>
        </authorList>
    </citation>
    <scope>NUCLEOTIDE SEQUENCE [LARGE SCALE GENOMIC DNA]</scope>
    <source>
        <strain evidence="4">SPO-2</strain>
    </source>
</reference>
<organism evidence="4 5">
    <name type="scientific">Oopsacas minuta</name>
    <dbReference type="NCBI Taxonomy" id="111878"/>
    <lineage>
        <taxon>Eukaryota</taxon>
        <taxon>Metazoa</taxon>
        <taxon>Porifera</taxon>
        <taxon>Hexactinellida</taxon>
        <taxon>Hexasterophora</taxon>
        <taxon>Lyssacinosida</taxon>
        <taxon>Leucopsacidae</taxon>
        <taxon>Oopsacas</taxon>
    </lineage>
</organism>
<dbReference type="PANTHER" id="PTHR24104">
    <property type="entry name" value="E3 UBIQUITIN-PROTEIN LIGASE NHLRC1-RELATED"/>
    <property type="match status" value="1"/>
</dbReference>
<dbReference type="GO" id="GO:0043161">
    <property type="term" value="P:proteasome-mediated ubiquitin-dependent protein catabolic process"/>
    <property type="evidence" value="ECO:0007669"/>
    <property type="project" value="TreeGrafter"/>
</dbReference>
<dbReference type="InterPro" id="IPR050952">
    <property type="entry name" value="TRIM-NHL_E3_ligases"/>
</dbReference>
<gene>
    <name evidence="4" type="ORF">LOD99_10627</name>
</gene>
<dbReference type="Gene3D" id="2.120.10.30">
    <property type="entry name" value="TolB, C-terminal domain"/>
    <property type="match status" value="2"/>
</dbReference>
<proteinExistence type="predicted"/>
<dbReference type="Pfam" id="PF22591">
    <property type="entry name" value="eIF3a_PCI_TPR-like"/>
    <property type="match status" value="1"/>
</dbReference>
<feature type="repeat" description="NHL" evidence="2">
    <location>
        <begin position="24"/>
        <end position="66"/>
    </location>
</feature>
<dbReference type="InterPro" id="IPR001258">
    <property type="entry name" value="NHL_repeat"/>
</dbReference>
<dbReference type="InterPro" id="IPR054711">
    <property type="entry name" value="eIF3a_PCI_TPR-like"/>
</dbReference>
<evidence type="ECO:0000313" key="5">
    <source>
        <dbReference type="Proteomes" id="UP001165289"/>
    </source>
</evidence>
<name>A0AAV7KF12_9METZ</name>
<dbReference type="EMBL" id="JAKMXF010000048">
    <property type="protein sequence ID" value="KAI6659802.1"/>
    <property type="molecule type" value="Genomic_DNA"/>
</dbReference>
<feature type="domain" description="eIF3a PCI" evidence="3">
    <location>
        <begin position="260"/>
        <end position="360"/>
    </location>
</feature>
<dbReference type="PANTHER" id="PTHR24104:SF25">
    <property type="entry name" value="PROTEIN LIN-41"/>
    <property type="match status" value="1"/>
</dbReference>
<dbReference type="AlphaFoldDB" id="A0AAV7KF12"/>
<dbReference type="PROSITE" id="PS51125">
    <property type="entry name" value="NHL"/>
    <property type="match status" value="2"/>
</dbReference>
<keyword evidence="1" id="KW-0677">Repeat</keyword>
<dbReference type="GO" id="GO:0008270">
    <property type="term" value="F:zinc ion binding"/>
    <property type="evidence" value="ECO:0007669"/>
    <property type="project" value="UniProtKB-KW"/>
</dbReference>
<dbReference type="InterPro" id="IPR011042">
    <property type="entry name" value="6-blade_b-propeller_TolB-like"/>
</dbReference>
<evidence type="ECO:0000259" key="3">
    <source>
        <dbReference type="Pfam" id="PF22591"/>
    </source>
</evidence>
<evidence type="ECO:0000256" key="1">
    <source>
        <dbReference type="ARBA" id="ARBA00022737"/>
    </source>
</evidence>
<dbReference type="GO" id="GO:0061630">
    <property type="term" value="F:ubiquitin protein ligase activity"/>
    <property type="evidence" value="ECO:0007669"/>
    <property type="project" value="TreeGrafter"/>
</dbReference>
<dbReference type="GO" id="GO:0000209">
    <property type="term" value="P:protein polyubiquitination"/>
    <property type="evidence" value="ECO:0007669"/>
    <property type="project" value="TreeGrafter"/>
</dbReference>
<evidence type="ECO:0000313" key="4">
    <source>
        <dbReference type="EMBL" id="KAI6659802.1"/>
    </source>
</evidence>
<sequence length="374" mass="42694">MATANTLDRIFSVDYKSKIQPIVSVCTWGKGLENLRRPRGVTIDISTGDIYVADSGNNCVKVFDCNGKIMFKFGDEEGEGKMNHPDGLALCRDRILISQRTDCILNYQVNGKFISIIGKPGKGESEFDYPRGLTIDESNGEVYICDSHNHRIQILSKELTYKTQFGQENLKYPLDVKLTKEFIYILDLSNLCLHLYNYNLNLHKSIISRGIGLQLNCPYYFYIDNSNNILITDYYSNSLSIFNSQFDLIYKISIGYPTGEFIEVEKYGDAIEVLFDVLWNKRHRDKVNEQSLVIIKFCQLCVDHGKTISAKDGLCQFRVICSQSLDLFHSVVEKFLNYSNEKLALMHSSAQTRSAQEKSVMLDLVEIVPFMMVS</sequence>
<dbReference type="CDD" id="cd05819">
    <property type="entry name" value="NHL"/>
    <property type="match status" value="1"/>
</dbReference>
<comment type="caution">
    <text evidence="4">The sequence shown here is derived from an EMBL/GenBank/DDBJ whole genome shotgun (WGS) entry which is preliminary data.</text>
</comment>